<evidence type="ECO:0000256" key="1">
    <source>
        <dbReference type="ARBA" id="ARBA00004567"/>
    </source>
</evidence>
<keyword evidence="6" id="KW-0811">Translocation</keyword>
<accession>A0A9W8IET1</accession>
<dbReference type="EMBL" id="JANBUY010000229">
    <property type="protein sequence ID" value="KAJ2861340.1"/>
    <property type="molecule type" value="Genomic_DNA"/>
</dbReference>
<dbReference type="GO" id="GO:0006606">
    <property type="term" value="P:protein import into nucleus"/>
    <property type="evidence" value="ECO:0007669"/>
    <property type="project" value="TreeGrafter"/>
</dbReference>
<keyword evidence="8" id="KW-0539">Nucleus</keyword>
<evidence type="ECO:0000256" key="9">
    <source>
        <dbReference type="SAM" id="Coils"/>
    </source>
</evidence>
<dbReference type="GO" id="GO:0006405">
    <property type="term" value="P:RNA export from nucleus"/>
    <property type="evidence" value="ECO:0007669"/>
    <property type="project" value="TreeGrafter"/>
</dbReference>
<dbReference type="PANTHER" id="PTHR12084">
    <property type="entry name" value="NUCLEAR PORE GLYCOPROTEIN P62-RELATED"/>
    <property type="match status" value="1"/>
</dbReference>
<dbReference type="InterPro" id="IPR007758">
    <property type="entry name" value="Nucleoporin_NSP1_C"/>
</dbReference>
<comment type="caution">
    <text evidence="12">The sequence shown here is derived from an EMBL/GenBank/DDBJ whole genome shotgun (WGS) entry which is preliminary data.</text>
</comment>
<feature type="compositionally biased region" description="Low complexity" evidence="10">
    <location>
        <begin position="258"/>
        <end position="267"/>
    </location>
</feature>
<proteinExistence type="inferred from homology"/>
<dbReference type="GO" id="GO:0051028">
    <property type="term" value="P:mRNA transport"/>
    <property type="evidence" value="ECO:0007669"/>
    <property type="project" value="UniProtKB-KW"/>
</dbReference>
<evidence type="ECO:0000256" key="2">
    <source>
        <dbReference type="ARBA" id="ARBA00005911"/>
    </source>
</evidence>
<feature type="region of interest" description="Disordered" evidence="10">
    <location>
        <begin position="552"/>
        <end position="613"/>
    </location>
</feature>
<dbReference type="GO" id="GO:0017056">
    <property type="term" value="F:structural constituent of nuclear pore"/>
    <property type="evidence" value="ECO:0007669"/>
    <property type="project" value="InterPro"/>
</dbReference>
<dbReference type="Pfam" id="PF05064">
    <property type="entry name" value="Nsp1_C"/>
    <property type="match status" value="1"/>
</dbReference>
<feature type="coiled-coil region" evidence="9">
    <location>
        <begin position="420"/>
        <end position="447"/>
    </location>
</feature>
<organism evidence="12 13">
    <name type="scientific">Coemansia aciculifera</name>
    <dbReference type="NCBI Taxonomy" id="417176"/>
    <lineage>
        <taxon>Eukaryota</taxon>
        <taxon>Fungi</taxon>
        <taxon>Fungi incertae sedis</taxon>
        <taxon>Zoopagomycota</taxon>
        <taxon>Kickxellomycotina</taxon>
        <taxon>Kickxellomycetes</taxon>
        <taxon>Kickxellales</taxon>
        <taxon>Kickxellaceae</taxon>
        <taxon>Coemansia</taxon>
    </lineage>
</organism>
<evidence type="ECO:0000256" key="4">
    <source>
        <dbReference type="ARBA" id="ARBA00022816"/>
    </source>
</evidence>
<keyword evidence="4" id="KW-0509">mRNA transport</keyword>
<evidence type="ECO:0000256" key="10">
    <source>
        <dbReference type="SAM" id="MobiDB-lite"/>
    </source>
</evidence>
<comment type="subcellular location">
    <subcellularLocation>
        <location evidence="1">Nucleus</location>
        <location evidence="1">Nuclear pore complex</location>
    </subcellularLocation>
</comment>
<dbReference type="AlphaFoldDB" id="A0A9W8IET1"/>
<keyword evidence="5" id="KW-0653">Protein transport</keyword>
<keyword evidence="13" id="KW-1185">Reference proteome</keyword>
<dbReference type="PANTHER" id="PTHR12084:SF0">
    <property type="entry name" value="NUCLEAR PORE GLYCOPROTEIN P62"/>
    <property type="match status" value="1"/>
</dbReference>
<keyword evidence="3" id="KW-0813">Transport</keyword>
<evidence type="ECO:0000313" key="12">
    <source>
        <dbReference type="EMBL" id="KAJ2861340.1"/>
    </source>
</evidence>
<dbReference type="GO" id="GO:0044613">
    <property type="term" value="C:nuclear pore central transport channel"/>
    <property type="evidence" value="ECO:0007669"/>
    <property type="project" value="TreeGrafter"/>
</dbReference>
<feature type="domain" description="Nucleoporin NSP1-like C-terminal" evidence="11">
    <location>
        <begin position="305"/>
        <end position="404"/>
    </location>
</feature>
<keyword evidence="9" id="KW-0175">Coiled coil</keyword>
<feature type="region of interest" description="Disordered" evidence="10">
    <location>
        <begin position="247"/>
        <end position="267"/>
    </location>
</feature>
<sequence>MSGGSGFSFGAAQGAGGNSGGGFGSFGGFGGGSNLFGAKSAAPGEEAKPAAATSNIFGSGTAASKPDAAKSSVAFNFGNAPAASSATPTPASSIFGAGSSASTGGLFGAKPATGTSIFGAAPTSSAAPATSTTAAPAASTSGGFGSFGGSSGFGLSLGGSTTAAETPTSKPLFGATGGAPAAGGFQFGVPSSSSATTTSAAPASSAATTAADSKAAPFGLKSDGPAATNPTAGTGFGGFKLSTAPVVSGAGSSDGKMTGTSTPSLGLLGLGSQTPAVSTSAAPASVTATAGAAAAGKIENSTSLINAALRGKTMEEIAHMWTSELTVQARAFHTQASTVSHWDRTLVQQGRRITELYDATMAVESEQAALDQSLEHMEGQQNALQNLLDAYEGRVQDIVRNTTTHPASGKGAAMSADEERDNVYSSAERLNMQLDELSRRVTTLVDDVNSISDTNAATNDAEGQRGSAPADPFDQIIQILNVHLTSLAWVDAQTAQLQDRVKNAQRVFQEVNAAQASIAGAYGGGAPADDPYAADFLAADELRDNPRLTIPGAFGSELSPPVTSSFGTPMATARKPMNSSLLGRGNGPANPSGLRSAVPPASPFGSTPLRRGF</sequence>
<evidence type="ECO:0000256" key="7">
    <source>
        <dbReference type="ARBA" id="ARBA00023132"/>
    </source>
</evidence>
<evidence type="ECO:0000256" key="6">
    <source>
        <dbReference type="ARBA" id="ARBA00023010"/>
    </source>
</evidence>
<gene>
    <name evidence="12" type="primary">NSP1</name>
    <name evidence="12" type="ORF">GGH94_004962</name>
</gene>
<keyword evidence="7" id="KW-0906">Nuclear pore complex</keyword>
<dbReference type="GO" id="GO:0005543">
    <property type="term" value="F:phospholipid binding"/>
    <property type="evidence" value="ECO:0007669"/>
    <property type="project" value="TreeGrafter"/>
</dbReference>
<evidence type="ECO:0000256" key="3">
    <source>
        <dbReference type="ARBA" id="ARBA00022448"/>
    </source>
</evidence>
<reference evidence="12" key="1">
    <citation type="submission" date="2022-07" db="EMBL/GenBank/DDBJ databases">
        <title>Phylogenomic reconstructions and comparative analyses of Kickxellomycotina fungi.</title>
        <authorList>
            <person name="Reynolds N.K."/>
            <person name="Stajich J.E."/>
            <person name="Barry K."/>
            <person name="Grigoriev I.V."/>
            <person name="Crous P."/>
            <person name="Smith M.E."/>
        </authorList>
    </citation>
    <scope>NUCLEOTIDE SEQUENCE</scope>
    <source>
        <strain evidence="12">RSA 476</strain>
    </source>
</reference>
<evidence type="ECO:0000256" key="5">
    <source>
        <dbReference type="ARBA" id="ARBA00022927"/>
    </source>
</evidence>
<dbReference type="Gene3D" id="1.20.5.170">
    <property type="match status" value="1"/>
</dbReference>
<evidence type="ECO:0000259" key="11">
    <source>
        <dbReference type="Pfam" id="PF05064"/>
    </source>
</evidence>
<evidence type="ECO:0000256" key="8">
    <source>
        <dbReference type="ARBA" id="ARBA00023242"/>
    </source>
</evidence>
<name>A0A9W8IET1_9FUNG</name>
<dbReference type="InterPro" id="IPR026010">
    <property type="entry name" value="NSP1/NUP62"/>
</dbReference>
<evidence type="ECO:0000313" key="13">
    <source>
        <dbReference type="Proteomes" id="UP001140074"/>
    </source>
</evidence>
<protein>
    <submittedName>
        <fullName evidence="12">FG-nucleoporin nsp1</fullName>
    </submittedName>
</protein>
<dbReference type="Proteomes" id="UP001140074">
    <property type="component" value="Unassembled WGS sequence"/>
</dbReference>
<comment type="similarity">
    <text evidence="2">Belongs to the nucleoporin NSP1/NUP62 family.</text>
</comment>